<keyword evidence="2" id="KW-0808">Transferase</keyword>
<dbReference type="InterPro" id="IPR032675">
    <property type="entry name" value="LRR_dom_sf"/>
</dbReference>
<dbReference type="OrthoDB" id="271218at2759"/>
<dbReference type="SUPFAM" id="SSF56399">
    <property type="entry name" value="ADP-ribosylation"/>
    <property type="match status" value="1"/>
</dbReference>
<dbReference type="VEuPathDB" id="TriTrypDB:BSAL_93010"/>
<proteinExistence type="predicted"/>
<dbReference type="EMBL" id="CYKH01001295">
    <property type="protein sequence ID" value="CUG86414.1"/>
    <property type="molecule type" value="Genomic_DNA"/>
</dbReference>
<dbReference type="PANTHER" id="PTHR13318:SF105">
    <property type="entry name" value="F-BOX_LRR-REPEAT PROTEIN 3"/>
    <property type="match status" value="1"/>
</dbReference>
<dbReference type="SUPFAM" id="SSF52047">
    <property type="entry name" value="RNI-like"/>
    <property type="match status" value="1"/>
</dbReference>
<protein>
    <submittedName>
        <fullName evidence="2">Receptor-type protein kinase, putative</fullName>
    </submittedName>
</protein>
<dbReference type="PANTHER" id="PTHR13318">
    <property type="entry name" value="PARTNER OF PAIRED, ISOFORM B-RELATED"/>
    <property type="match status" value="1"/>
</dbReference>
<dbReference type="GO" id="GO:0016301">
    <property type="term" value="F:kinase activity"/>
    <property type="evidence" value="ECO:0007669"/>
    <property type="project" value="UniProtKB-KW"/>
</dbReference>
<feature type="domain" description="F-box/LRR-repeat protein 15-like leucin rich repeat" evidence="1">
    <location>
        <begin position="563"/>
        <end position="660"/>
    </location>
</feature>
<name>A0A0S4J8Z1_BODSA</name>
<evidence type="ECO:0000313" key="2">
    <source>
        <dbReference type="EMBL" id="CUG86414.1"/>
    </source>
</evidence>
<dbReference type="SMART" id="SM00367">
    <property type="entry name" value="LRR_CC"/>
    <property type="match status" value="13"/>
</dbReference>
<dbReference type="Pfam" id="PF25372">
    <property type="entry name" value="DUF7885"/>
    <property type="match status" value="3"/>
</dbReference>
<dbReference type="AlphaFoldDB" id="A0A0S4J8Z1"/>
<keyword evidence="3" id="KW-1185">Reference proteome</keyword>
<dbReference type="Proteomes" id="UP000051952">
    <property type="component" value="Unassembled WGS sequence"/>
</dbReference>
<reference evidence="3" key="1">
    <citation type="submission" date="2015-09" db="EMBL/GenBank/DDBJ databases">
        <authorList>
            <consortium name="Pathogen Informatics"/>
        </authorList>
    </citation>
    <scope>NUCLEOTIDE SEQUENCE [LARGE SCALE GENOMIC DNA]</scope>
    <source>
        <strain evidence="3">Lake Konstanz</strain>
    </source>
</reference>
<evidence type="ECO:0000259" key="1">
    <source>
        <dbReference type="Pfam" id="PF25372"/>
    </source>
</evidence>
<gene>
    <name evidence="2" type="ORF">BSAL_93010</name>
</gene>
<feature type="domain" description="F-box/LRR-repeat protein 15-like leucin rich repeat" evidence="1">
    <location>
        <begin position="472"/>
        <end position="560"/>
    </location>
</feature>
<dbReference type="InterPro" id="IPR057207">
    <property type="entry name" value="FBXL15_LRR"/>
</dbReference>
<sequence>MSSLIDNVPFIPHQYVVAADRVTVAVPLAGGSDPWLDDVDCQPSLLDALLCLLECPLPVIRQDLKGHRANLNERTIRAWYKYTADAITLFCPHFPVGSQQWQDACAIRLYTYESPICYMIDGMATQHGRVVSDWESIAPLARRLFDGVRHLGVPYVGSAFRVMFADTPLLQTPYAEYKTHFAVGRPVNFYQFASFTTDMEQLQSFTRKRKPMIVLKCSNVNAFDVNEYSDPHTEAEVLVLPNSYFVVKSAPHKFHDAVIVEVEYLPDASSHRTSSGPNHSVTRSLRDDNSASWCPDSKQEQCSFCYAFDDLFPVAFSRPAHIPFARPVLLCFKCVSLHVQEFATVSQQLAVGLQLPRRDVYVVFDRSAAVQGIPPPPSVIADVETMNLVAASDRDTIRHVLLVRTASAGAAIQADTLPRLLQTFVSTMINDNDMCHILTLGLLQHLNISGSTRITPVVLQSIGSLRQIQRLVLRECCVTNAVLAEIARCQETRYLDLDKCGVTDDGLRSLAPLKKLELLSLRDCCDITDAGLESISIFSQLQELYLRNCIKLTDASVANISRAQRLRALSLVSCDKITDASIVSIVSLTHLQLLYLGSCDMITDAGLLNIASLTHLRLISLYSCGKITDDSLASIARLSQLQRLYLGLCDKITDAGLVSIASLTQLHELYLGSCNKITDVGLISIASLTQLKLLDLNSCNKITDAGLVSIARLTQLEQLYLSSCNEITDAGLAIIASLTQLRVLNLSSCSKITNIGLVREVTKIAMLCKLILKFCNHISDDAVLKISKVLLGIRCIR</sequence>
<organism evidence="2 3">
    <name type="scientific">Bodo saltans</name>
    <name type="common">Flagellated protozoan</name>
    <dbReference type="NCBI Taxonomy" id="75058"/>
    <lineage>
        <taxon>Eukaryota</taxon>
        <taxon>Discoba</taxon>
        <taxon>Euglenozoa</taxon>
        <taxon>Kinetoplastea</taxon>
        <taxon>Metakinetoplastina</taxon>
        <taxon>Eubodonida</taxon>
        <taxon>Bodonidae</taxon>
        <taxon>Bodo</taxon>
    </lineage>
</organism>
<keyword evidence="2" id="KW-0675">Receptor</keyword>
<dbReference type="GO" id="GO:0031146">
    <property type="term" value="P:SCF-dependent proteasomal ubiquitin-dependent protein catabolic process"/>
    <property type="evidence" value="ECO:0007669"/>
    <property type="project" value="TreeGrafter"/>
</dbReference>
<keyword evidence="2" id="KW-0418">Kinase</keyword>
<dbReference type="Gene3D" id="3.90.176.10">
    <property type="entry name" value="Toxin ADP-ribosyltransferase, Chain A, domain 1"/>
    <property type="match status" value="1"/>
</dbReference>
<accession>A0A0S4J8Z1</accession>
<feature type="domain" description="F-box/LRR-repeat protein 15-like leucin rich repeat" evidence="1">
    <location>
        <begin position="664"/>
        <end position="792"/>
    </location>
</feature>
<dbReference type="Gene3D" id="3.80.10.10">
    <property type="entry name" value="Ribonuclease Inhibitor"/>
    <property type="match status" value="3"/>
</dbReference>
<dbReference type="GO" id="GO:0019005">
    <property type="term" value="C:SCF ubiquitin ligase complex"/>
    <property type="evidence" value="ECO:0007669"/>
    <property type="project" value="TreeGrafter"/>
</dbReference>
<evidence type="ECO:0000313" key="3">
    <source>
        <dbReference type="Proteomes" id="UP000051952"/>
    </source>
</evidence>
<dbReference type="InterPro" id="IPR006553">
    <property type="entry name" value="Leu-rich_rpt_Cys-con_subtyp"/>
</dbReference>